<feature type="region of interest" description="Disordered" evidence="1">
    <location>
        <begin position="1"/>
        <end position="33"/>
    </location>
</feature>
<dbReference type="AlphaFoldDB" id="A0AAV4Q807"/>
<sequence>MIKVSGSHFSTLAKIHQQQQPEATRSKPCEKRDSVSRWNDICQLEQKHSPNFQFLSCSNWVKQIKKKNAIGKERKKRRKNERDKKKKKKRMSHRRKRK</sequence>
<feature type="region of interest" description="Disordered" evidence="1">
    <location>
        <begin position="66"/>
        <end position="98"/>
    </location>
</feature>
<keyword evidence="3" id="KW-1185">Reference proteome</keyword>
<evidence type="ECO:0000256" key="1">
    <source>
        <dbReference type="SAM" id="MobiDB-lite"/>
    </source>
</evidence>
<evidence type="ECO:0008006" key="4">
    <source>
        <dbReference type="Google" id="ProtNLM"/>
    </source>
</evidence>
<reference evidence="2 3" key="1">
    <citation type="submission" date="2021-06" db="EMBL/GenBank/DDBJ databases">
        <title>Caerostris extrusa draft genome.</title>
        <authorList>
            <person name="Kono N."/>
            <person name="Arakawa K."/>
        </authorList>
    </citation>
    <scope>NUCLEOTIDE SEQUENCE [LARGE SCALE GENOMIC DNA]</scope>
</reference>
<evidence type="ECO:0000313" key="3">
    <source>
        <dbReference type="Proteomes" id="UP001054945"/>
    </source>
</evidence>
<gene>
    <name evidence="2" type="ORF">CEXT_744241</name>
</gene>
<dbReference type="Proteomes" id="UP001054945">
    <property type="component" value="Unassembled WGS sequence"/>
</dbReference>
<name>A0AAV4Q807_CAEEX</name>
<protein>
    <recommendedName>
        <fullName evidence="4">Mitochondrial mRNA-processing protein COX24 C-terminal domain-containing protein</fullName>
    </recommendedName>
</protein>
<dbReference type="EMBL" id="BPLR01005810">
    <property type="protein sequence ID" value="GIY05146.1"/>
    <property type="molecule type" value="Genomic_DNA"/>
</dbReference>
<organism evidence="2 3">
    <name type="scientific">Caerostris extrusa</name>
    <name type="common">Bark spider</name>
    <name type="synonym">Caerostris bankana</name>
    <dbReference type="NCBI Taxonomy" id="172846"/>
    <lineage>
        <taxon>Eukaryota</taxon>
        <taxon>Metazoa</taxon>
        <taxon>Ecdysozoa</taxon>
        <taxon>Arthropoda</taxon>
        <taxon>Chelicerata</taxon>
        <taxon>Arachnida</taxon>
        <taxon>Araneae</taxon>
        <taxon>Araneomorphae</taxon>
        <taxon>Entelegynae</taxon>
        <taxon>Araneoidea</taxon>
        <taxon>Araneidae</taxon>
        <taxon>Caerostris</taxon>
    </lineage>
</organism>
<accession>A0AAV4Q807</accession>
<evidence type="ECO:0000313" key="2">
    <source>
        <dbReference type="EMBL" id="GIY05146.1"/>
    </source>
</evidence>
<comment type="caution">
    <text evidence="2">The sequence shown here is derived from an EMBL/GenBank/DDBJ whole genome shotgun (WGS) entry which is preliminary data.</text>
</comment>
<proteinExistence type="predicted"/>
<feature type="compositionally biased region" description="Basic and acidic residues" evidence="1">
    <location>
        <begin position="24"/>
        <end position="33"/>
    </location>
</feature>